<protein>
    <submittedName>
        <fullName evidence="1">Uncharacterized protein</fullName>
    </submittedName>
</protein>
<proteinExistence type="predicted"/>
<name>A0A8X6SBU2_TRICX</name>
<sequence>MDFAIFYYDQMKKTASEPALLPPNSNNVKVKINMLLVMEEAKQDVSLSNAYPALLSPLSCGGEVLSSTSNFIRGLARMWNLAVFVPRGYRMPA</sequence>
<evidence type="ECO:0000313" key="2">
    <source>
        <dbReference type="Proteomes" id="UP000887159"/>
    </source>
</evidence>
<accession>A0A8X6SBU2</accession>
<comment type="caution">
    <text evidence="1">The sequence shown here is derived from an EMBL/GenBank/DDBJ whole genome shotgun (WGS) entry which is preliminary data.</text>
</comment>
<organism evidence="1 2">
    <name type="scientific">Trichonephila clavipes</name>
    <name type="common">Golden silk orbweaver</name>
    <name type="synonym">Nephila clavipes</name>
    <dbReference type="NCBI Taxonomy" id="2585209"/>
    <lineage>
        <taxon>Eukaryota</taxon>
        <taxon>Metazoa</taxon>
        <taxon>Ecdysozoa</taxon>
        <taxon>Arthropoda</taxon>
        <taxon>Chelicerata</taxon>
        <taxon>Arachnida</taxon>
        <taxon>Araneae</taxon>
        <taxon>Araneomorphae</taxon>
        <taxon>Entelegynae</taxon>
        <taxon>Araneoidea</taxon>
        <taxon>Nephilidae</taxon>
        <taxon>Trichonephila</taxon>
    </lineage>
</organism>
<evidence type="ECO:0000313" key="1">
    <source>
        <dbReference type="EMBL" id="GFY11072.1"/>
    </source>
</evidence>
<reference evidence="1" key="1">
    <citation type="submission" date="2020-08" db="EMBL/GenBank/DDBJ databases">
        <title>Multicomponent nature underlies the extraordinary mechanical properties of spider dragline silk.</title>
        <authorList>
            <person name="Kono N."/>
            <person name="Nakamura H."/>
            <person name="Mori M."/>
            <person name="Yoshida Y."/>
            <person name="Ohtoshi R."/>
            <person name="Malay A.D."/>
            <person name="Moran D.A.P."/>
            <person name="Tomita M."/>
            <person name="Numata K."/>
            <person name="Arakawa K."/>
        </authorList>
    </citation>
    <scope>NUCLEOTIDE SEQUENCE</scope>
</reference>
<dbReference type="AlphaFoldDB" id="A0A8X6SBU2"/>
<keyword evidence="2" id="KW-1185">Reference proteome</keyword>
<dbReference type="Proteomes" id="UP000887159">
    <property type="component" value="Unassembled WGS sequence"/>
</dbReference>
<dbReference type="EMBL" id="BMAU01021304">
    <property type="protein sequence ID" value="GFY11072.1"/>
    <property type="molecule type" value="Genomic_DNA"/>
</dbReference>
<gene>
    <name evidence="1" type="ORF">TNCV_4470581</name>
</gene>